<organism evidence="6 7">
    <name type="scientific">Candidatus Ruania gallistercoris</name>
    <dbReference type="NCBI Taxonomy" id="2838746"/>
    <lineage>
        <taxon>Bacteria</taxon>
        <taxon>Bacillati</taxon>
        <taxon>Actinomycetota</taxon>
        <taxon>Actinomycetes</taxon>
        <taxon>Micrococcales</taxon>
        <taxon>Ruaniaceae</taxon>
        <taxon>Ruania</taxon>
    </lineage>
</organism>
<evidence type="ECO:0000256" key="1">
    <source>
        <dbReference type="ARBA" id="ARBA00004496"/>
    </source>
</evidence>
<keyword evidence="2" id="KW-0963">Cytoplasm</keyword>
<dbReference type="PANTHER" id="PTHR43721">
    <property type="entry name" value="ELONGATION FACTOR TU-RELATED"/>
    <property type="match status" value="1"/>
</dbReference>
<evidence type="ECO:0000259" key="5">
    <source>
        <dbReference type="PROSITE" id="PS51722"/>
    </source>
</evidence>
<dbReference type="NCBIfam" id="TIGR00475">
    <property type="entry name" value="selB"/>
    <property type="match status" value="1"/>
</dbReference>
<reference evidence="6" key="2">
    <citation type="submission" date="2021-04" db="EMBL/GenBank/DDBJ databases">
        <authorList>
            <person name="Gilroy R."/>
        </authorList>
    </citation>
    <scope>NUCLEOTIDE SEQUENCE</scope>
    <source>
        <strain evidence="6">ChiGjej4B4-7305</strain>
    </source>
</reference>
<dbReference type="SUPFAM" id="SSF52540">
    <property type="entry name" value="P-loop containing nucleoside triphosphate hydrolases"/>
    <property type="match status" value="1"/>
</dbReference>
<dbReference type="InterPro" id="IPR050055">
    <property type="entry name" value="EF-Tu_GTPase"/>
</dbReference>
<dbReference type="InterPro" id="IPR015191">
    <property type="entry name" value="SelB_WHD4"/>
</dbReference>
<name>A0A9D2J5P8_9MICO</name>
<evidence type="ECO:0000256" key="2">
    <source>
        <dbReference type="ARBA" id="ARBA00022490"/>
    </source>
</evidence>
<dbReference type="SUPFAM" id="SSF50447">
    <property type="entry name" value="Translation proteins"/>
    <property type="match status" value="1"/>
</dbReference>
<dbReference type="InterPro" id="IPR004535">
    <property type="entry name" value="Transl_elong_SelB"/>
</dbReference>
<feature type="domain" description="Tr-type G" evidence="5">
    <location>
        <begin position="5"/>
        <end position="179"/>
    </location>
</feature>
<evidence type="ECO:0000256" key="4">
    <source>
        <dbReference type="ARBA" id="ARBA00023134"/>
    </source>
</evidence>
<dbReference type="Proteomes" id="UP000824037">
    <property type="component" value="Unassembled WGS sequence"/>
</dbReference>
<dbReference type="CDD" id="cd04171">
    <property type="entry name" value="SelB"/>
    <property type="match status" value="1"/>
</dbReference>
<dbReference type="Pfam" id="PF09107">
    <property type="entry name" value="WHD_3rd_SelB"/>
    <property type="match status" value="1"/>
</dbReference>
<proteinExistence type="predicted"/>
<dbReference type="GO" id="GO:0001514">
    <property type="term" value="P:selenocysteine incorporation"/>
    <property type="evidence" value="ECO:0007669"/>
    <property type="project" value="InterPro"/>
</dbReference>
<accession>A0A9D2J5P8</accession>
<dbReference type="InterPro" id="IPR009000">
    <property type="entry name" value="Transl_B-barrel_sf"/>
</dbReference>
<dbReference type="InterPro" id="IPR000795">
    <property type="entry name" value="T_Tr_GTP-bd_dom"/>
</dbReference>
<comment type="subcellular location">
    <subcellularLocation>
        <location evidence="1">Cytoplasm</location>
    </subcellularLocation>
</comment>
<sequence>MTQPTGHYVVATAGHVDHGKSALVRALTGIEPDRLAEERRRGLTVDLGFAWTSLVPGTEVAFVDVPGHERFLGNMLAGLGPAPVVCFVVAADEGWQAQSSDHRDAVAALGIDRGVLVLSRADRADPARTEDVLGQARTELAGTGLADAPAVVTSAVTGSGLAELREVLTGVLAGAAGPDPDDRVRLWLDRSFTIAGAGTVVTGTLAAGTIRRGDRLIAAGAGDPLAVTVRGLQSRGEDGEQIAPWNRVAVNLRGVEPEQVGRGDALLTPQAWPTTVAVDVRRGSGDPFGTSLVEVNVHVGTAALVGRLRPFDGEHARITFAHPLPVVLGDRIVLRSPGSRRVRAGVVVLDADPPSLVRRGDGRRRARALSTRRAVGLSEPAAAPDLLAEVARRGAVRSGRLAELGLIRPGTPAPPEIVAVGDWWMHPAAACRWQEQLTELVDGQHDRDPLAAGLSRGAAVDTLGLPSETLLDAVVAATGLEERGGYLARPGHRQDLGPAEEAVAELATRLRAEPFRAPEAADLQTLGLSARELAAAERAGRLLRLPGEIVLLPDAPAQAMRSLAALPQPFTASAAKKALGTTRRVVIPLLEHLDARGWTRRLDAAQREVVHH</sequence>
<keyword evidence="6" id="KW-0251">Elongation factor</keyword>
<keyword evidence="3" id="KW-0648">Protein biosynthesis</keyword>
<dbReference type="Gene3D" id="2.40.30.10">
    <property type="entry name" value="Translation factors"/>
    <property type="match status" value="1"/>
</dbReference>
<reference evidence="6" key="1">
    <citation type="journal article" date="2021" name="PeerJ">
        <title>Extensive microbial diversity within the chicken gut microbiome revealed by metagenomics and culture.</title>
        <authorList>
            <person name="Gilroy R."/>
            <person name="Ravi A."/>
            <person name="Getino M."/>
            <person name="Pursley I."/>
            <person name="Horton D.L."/>
            <person name="Alikhan N.F."/>
            <person name="Baker D."/>
            <person name="Gharbi K."/>
            <person name="Hall N."/>
            <person name="Watson M."/>
            <person name="Adriaenssens E.M."/>
            <person name="Foster-Nyarko E."/>
            <person name="Jarju S."/>
            <person name="Secka A."/>
            <person name="Antonio M."/>
            <person name="Oren A."/>
            <person name="Chaudhuri R.R."/>
            <person name="La Ragione R."/>
            <person name="Hildebrand F."/>
            <person name="Pallen M.J."/>
        </authorList>
    </citation>
    <scope>NUCLEOTIDE SEQUENCE</scope>
    <source>
        <strain evidence="6">ChiGjej4B4-7305</strain>
    </source>
</reference>
<keyword evidence="4" id="KW-0547">Nucleotide-binding</keyword>
<dbReference type="InterPro" id="IPR036390">
    <property type="entry name" value="WH_DNA-bd_sf"/>
</dbReference>
<dbReference type="Pfam" id="PF00009">
    <property type="entry name" value="GTP_EFTU"/>
    <property type="match status" value="1"/>
</dbReference>
<keyword evidence="4" id="KW-0342">GTP-binding</keyword>
<evidence type="ECO:0000313" key="7">
    <source>
        <dbReference type="Proteomes" id="UP000824037"/>
    </source>
</evidence>
<dbReference type="Pfam" id="PF25461">
    <property type="entry name" value="Beta-barrel_SelB"/>
    <property type="match status" value="1"/>
</dbReference>
<dbReference type="GO" id="GO:0005525">
    <property type="term" value="F:GTP binding"/>
    <property type="evidence" value="ECO:0007669"/>
    <property type="project" value="UniProtKB-KW"/>
</dbReference>
<dbReference type="GO" id="GO:0003924">
    <property type="term" value="F:GTPase activity"/>
    <property type="evidence" value="ECO:0007669"/>
    <property type="project" value="InterPro"/>
</dbReference>
<dbReference type="GO" id="GO:0005829">
    <property type="term" value="C:cytosol"/>
    <property type="evidence" value="ECO:0007669"/>
    <property type="project" value="TreeGrafter"/>
</dbReference>
<dbReference type="InterPro" id="IPR057335">
    <property type="entry name" value="Beta-barrel_SelB"/>
</dbReference>
<comment type="caution">
    <text evidence="6">The sequence shown here is derived from an EMBL/GenBank/DDBJ whole genome shotgun (WGS) entry which is preliminary data.</text>
</comment>
<dbReference type="GO" id="GO:0003723">
    <property type="term" value="F:RNA binding"/>
    <property type="evidence" value="ECO:0007669"/>
    <property type="project" value="InterPro"/>
</dbReference>
<evidence type="ECO:0000313" key="6">
    <source>
        <dbReference type="EMBL" id="HIZ36624.1"/>
    </source>
</evidence>
<dbReference type="GO" id="GO:0003746">
    <property type="term" value="F:translation elongation factor activity"/>
    <property type="evidence" value="ECO:0007669"/>
    <property type="project" value="UniProtKB-KW"/>
</dbReference>
<dbReference type="InterPro" id="IPR027417">
    <property type="entry name" value="P-loop_NTPase"/>
</dbReference>
<dbReference type="PROSITE" id="PS51722">
    <property type="entry name" value="G_TR_2"/>
    <property type="match status" value="1"/>
</dbReference>
<dbReference type="Gene3D" id="3.40.50.300">
    <property type="entry name" value="P-loop containing nucleotide triphosphate hydrolases"/>
    <property type="match status" value="1"/>
</dbReference>
<dbReference type="InterPro" id="IPR036388">
    <property type="entry name" value="WH-like_DNA-bd_sf"/>
</dbReference>
<dbReference type="SUPFAM" id="SSF46785">
    <property type="entry name" value="Winged helix' DNA-binding domain"/>
    <property type="match status" value="1"/>
</dbReference>
<protein>
    <submittedName>
        <fullName evidence="6">Selenocysteine-specific translation elongation factor</fullName>
    </submittedName>
</protein>
<dbReference type="AlphaFoldDB" id="A0A9D2J5P8"/>
<dbReference type="PANTHER" id="PTHR43721:SF22">
    <property type="entry name" value="ELONGATION FACTOR TU, MITOCHONDRIAL"/>
    <property type="match status" value="1"/>
</dbReference>
<evidence type="ECO:0000256" key="3">
    <source>
        <dbReference type="ARBA" id="ARBA00022917"/>
    </source>
</evidence>
<dbReference type="Gene3D" id="1.10.10.10">
    <property type="entry name" value="Winged helix-like DNA-binding domain superfamily/Winged helix DNA-binding domain"/>
    <property type="match status" value="1"/>
</dbReference>
<gene>
    <name evidence="6" type="primary">selB</name>
    <name evidence="6" type="ORF">H9815_12665</name>
</gene>
<dbReference type="EMBL" id="DXBY01000218">
    <property type="protein sequence ID" value="HIZ36624.1"/>
    <property type="molecule type" value="Genomic_DNA"/>
</dbReference>